<proteinExistence type="predicted"/>
<dbReference type="AlphaFoldDB" id="A0A8H5HWD2"/>
<organism evidence="3 4">
    <name type="scientific">Collybiopsis confluens</name>
    <dbReference type="NCBI Taxonomy" id="2823264"/>
    <lineage>
        <taxon>Eukaryota</taxon>
        <taxon>Fungi</taxon>
        <taxon>Dikarya</taxon>
        <taxon>Basidiomycota</taxon>
        <taxon>Agaricomycotina</taxon>
        <taxon>Agaricomycetes</taxon>
        <taxon>Agaricomycetidae</taxon>
        <taxon>Agaricales</taxon>
        <taxon>Marasmiineae</taxon>
        <taxon>Omphalotaceae</taxon>
        <taxon>Collybiopsis</taxon>
    </lineage>
</organism>
<dbReference type="EMBL" id="JAACJN010000014">
    <property type="protein sequence ID" value="KAF5390640.1"/>
    <property type="molecule type" value="Genomic_DNA"/>
</dbReference>
<dbReference type="Proteomes" id="UP000518752">
    <property type="component" value="Unassembled WGS sequence"/>
</dbReference>
<reference evidence="3 4" key="1">
    <citation type="journal article" date="2020" name="ISME J.">
        <title>Uncovering the hidden diversity of litter-decomposition mechanisms in mushroom-forming fungi.</title>
        <authorList>
            <person name="Floudas D."/>
            <person name="Bentzer J."/>
            <person name="Ahren D."/>
            <person name="Johansson T."/>
            <person name="Persson P."/>
            <person name="Tunlid A."/>
        </authorList>
    </citation>
    <scope>NUCLEOTIDE SEQUENCE [LARGE SCALE GENOMIC DNA]</scope>
    <source>
        <strain evidence="3 4">CBS 406.79</strain>
    </source>
</reference>
<keyword evidence="4" id="KW-1185">Reference proteome</keyword>
<protein>
    <submittedName>
        <fullName evidence="3">Uncharacterized protein</fullName>
    </submittedName>
</protein>
<name>A0A8H5HWD2_9AGAR</name>
<evidence type="ECO:0000256" key="2">
    <source>
        <dbReference type="SAM" id="MobiDB-lite"/>
    </source>
</evidence>
<comment type="caution">
    <text evidence="3">The sequence shown here is derived from an EMBL/GenBank/DDBJ whole genome shotgun (WGS) entry which is preliminary data.</text>
</comment>
<gene>
    <name evidence="3" type="ORF">D9757_002659</name>
</gene>
<accession>A0A8H5HWD2</accession>
<dbReference type="OrthoDB" id="3358418at2759"/>
<feature type="region of interest" description="Disordered" evidence="2">
    <location>
        <begin position="150"/>
        <end position="173"/>
    </location>
</feature>
<evidence type="ECO:0000313" key="3">
    <source>
        <dbReference type="EMBL" id="KAF5390640.1"/>
    </source>
</evidence>
<evidence type="ECO:0000256" key="1">
    <source>
        <dbReference type="SAM" id="Coils"/>
    </source>
</evidence>
<evidence type="ECO:0000313" key="4">
    <source>
        <dbReference type="Proteomes" id="UP000518752"/>
    </source>
</evidence>
<feature type="region of interest" description="Disordered" evidence="2">
    <location>
        <begin position="313"/>
        <end position="337"/>
    </location>
</feature>
<feature type="coiled-coil region" evidence="1">
    <location>
        <begin position="88"/>
        <end position="119"/>
    </location>
</feature>
<feature type="region of interest" description="Disordered" evidence="2">
    <location>
        <begin position="408"/>
        <end position="427"/>
    </location>
</feature>
<sequence length="510" mass="58680">MFLFVQAKQSQFALMGSTRELSDAINPLFSYSGNSHLSDQYVPHPSELELAVLEPATPRPDTMQQLLRVVTETNQAQENERKRRRVWEQEQEDRYAQRQAELERQMSEMRQELSFLRSAFAGRPQLSEAQYYYSTPQPSQQYLPDAALSFYHGPPISPPPPSSSSVSPSLGPLASSSMSIIPSELSHKSTESERSSDSGFDRLAIGRNYYQLSQEVMRRHILYLMQVQADQKIPDNQPEGMAHDASQPLRFVWDKTVKQSVHNMHMKSFVLEDIKQNRQLYMELPDRDFSKNILESAFEQTFTTLRQNYKSQQDLWHSKSRSDQRAQNSRRLARKKTKLSTRAAARFKLSIFKDSTFDGAFQIDCMSSDESDEDMDAAQPKVLYTRGYLWRSNRLLRFFNTLDQENSTVPRRGSAKMDRAIGTPKESIGLPPAGVSGWMISRRWTRTTRNKQPDLDEALKRLVTNSSELPLETLYHLGEESEEDDEQEIDLHQLAMPQQYSSSSLHNALV</sequence>
<feature type="compositionally biased region" description="Low complexity" evidence="2">
    <location>
        <begin position="163"/>
        <end position="173"/>
    </location>
</feature>
<keyword evidence="1" id="KW-0175">Coiled coil</keyword>